<sequence>MSNVCQLLSDRIEIVENVSGVEELSFMLRSVAAQPRIKVPFINSVFDRPFDILNVVDVATVAMWYPFE</sequence>
<dbReference type="AlphaFoldDB" id="A0AAE0SL36"/>
<proteinExistence type="predicted"/>
<reference evidence="1" key="3">
    <citation type="submission" date="2023-05" db="EMBL/GenBank/DDBJ databases">
        <authorList>
            <person name="Smith C.H."/>
        </authorList>
    </citation>
    <scope>NUCLEOTIDE SEQUENCE</scope>
    <source>
        <strain evidence="1">CHS0354</strain>
        <tissue evidence="1">Mantle</tissue>
    </source>
</reference>
<reference evidence="1" key="1">
    <citation type="journal article" date="2021" name="Genome Biol. Evol.">
        <title>A High-Quality Reference Genome for a Parasitic Bivalve with Doubly Uniparental Inheritance (Bivalvia: Unionida).</title>
        <authorList>
            <person name="Smith C.H."/>
        </authorList>
    </citation>
    <scope>NUCLEOTIDE SEQUENCE</scope>
    <source>
        <strain evidence="1">CHS0354</strain>
    </source>
</reference>
<comment type="caution">
    <text evidence="1">The sequence shown here is derived from an EMBL/GenBank/DDBJ whole genome shotgun (WGS) entry which is preliminary data.</text>
</comment>
<dbReference type="EMBL" id="JAEAOA010002342">
    <property type="protein sequence ID" value="KAK3593961.1"/>
    <property type="molecule type" value="Genomic_DNA"/>
</dbReference>
<dbReference type="Proteomes" id="UP001195483">
    <property type="component" value="Unassembled WGS sequence"/>
</dbReference>
<reference evidence="1" key="2">
    <citation type="journal article" date="2021" name="Genome Biol. Evol.">
        <title>Developing a high-quality reference genome for a parasitic bivalve with doubly uniparental inheritance (Bivalvia: Unionida).</title>
        <authorList>
            <person name="Smith C.H."/>
        </authorList>
    </citation>
    <scope>NUCLEOTIDE SEQUENCE</scope>
    <source>
        <strain evidence="1">CHS0354</strain>
        <tissue evidence="1">Mantle</tissue>
    </source>
</reference>
<organism evidence="1 2">
    <name type="scientific">Potamilus streckersoni</name>
    <dbReference type="NCBI Taxonomy" id="2493646"/>
    <lineage>
        <taxon>Eukaryota</taxon>
        <taxon>Metazoa</taxon>
        <taxon>Spiralia</taxon>
        <taxon>Lophotrochozoa</taxon>
        <taxon>Mollusca</taxon>
        <taxon>Bivalvia</taxon>
        <taxon>Autobranchia</taxon>
        <taxon>Heteroconchia</taxon>
        <taxon>Palaeoheterodonta</taxon>
        <taxon>Unionida</taxon>
        <taxon>Unionoidea</taxon>
        <taxon>Unionidae</taxon>
        <taxon>Ambleminae</taxon>
        <taxon>Lampsilini</taxon>
        <taxon>Potamilus</taxon>
    </lineage>
</organism>
<gene>
    <name evidence="1" type="ORF">CHS0354_040697</name>
</gene>
<protein>
    <submittedName>
        <fullName evidence="1">Uncharacterized protein</fullName>
    </submittedName>
</protein>
<evidence type="ECO:0000313" key="1">
    <source>
        <dbReference type="EMBL" id="KAK3593961.1"/>
    </source>
</evidence>
<keyword evidence="2" id="KW-1185">Reference proteome</keyword>
<accession>A0AAE0SL36</accession>
<evidence type="ECO:0000313" key="2">
    <source>
        <dbReference type="Proteomes" id="UP001195483"/>
    </source>
</evidence>
<name>A0AAE0SL36_9BIVA</name>